<accession>A0A0F9SL95</accession>
<dbReference type="Gene3D" id="3.60.10.10">
    <property type="entry name" value="Endonuclease/exonuclease/phosphatase"/>
    <property type="match status" value="1"/>
</dbReference>
<dbReference type="InterPro" id="IPR005135">
    <property type="entry name" value="Endo/exonuclease/phosphatase"/>
</dbReference>
<reference evidence="3" key="1">
    <citation type="journal article" date="2015" name="Nature">
        <title>Complex archaea that bridge the gap between prokaryotes and eukaryotes.</title>
        <authorList>
            <person name="Spang A."/>
            <person name="Saw J.H."/>
            <person name="Jorgensen S.L."/>
            <person name="Zaremba-Niedzwiedzka K."/>
            <person name="Martijn J."/>
            <person name="Lind A.E."/>
            <person name="van Eijk R."/>
            <person name="Schleper C."/>
            <person name="Guy L."/>
            <person name="Ettema T.J."/>
        </authorList>
    </citation>
    <scope>NUCLEOTIDE SEQUENCE</scope>
</reference>
<evidence type="ECO:0000259" key="2">
    <source>
        <dbReference type="Pfam" id="PF03372"/>
    </source>
</evidence>
<feature type="transmembrane region" description="Helical" evidence="1">
    <location>
        <begin position="61"/>
        <end position="80"/>
    </location>
</feature>
<dbReference type="InterPro" id="IPR036691">
    <property type="entry name" value="Endo/exonu/phosph_ase_sf"/>
</dbReference>
<dbReference type="GO" id="GO:0003824">
    <property type="term" value="F:catalytic activity"/>
    <property type="evidence" value="ECO:0007669"/>
    <property type="project" value="InterPro"/>
</dbReference>
<proteinExistence type="predicted"/>
<evidence type="ECO:0000256" key="1">
    <source>
        <dbReference type="SAM" id="Phobius"/>
    </source>
</evidence>
<dbReference type="EMBL" id="LAZR01002439">
    <property type="protein sequence ID" value="KKN30048.1"/>
    <property type="molecule type" value="Genomic_DNA"/>
</dbReference>
<comment type="caution">
    <text evidence="3">The sequence shown here is derived from an EMBL/GenBank/DDBJ whole genome shotgun (WGS) entry which is preliminary data.</text>
</comment>
<protein>
    <recommendedName>
        <fullName evidence="2">Endonuclease/exonuclease/phosphatase domain-containing protein</fullName>
    </recommendedName>
</protein>
<organism evidence="3">
    <name type="scientific">marine sediment metagenome</name>
    <dbReference type="NCBI Taxonomy" id="412755"/>
    <lineage>
        <taxon>unclassified sequences</taxon>
        <taxon>metagenomes</taxon>
        <taxon>ecological metagenomes</taxon>
    </lineage>
</organism>
<name>A0A0F9SL95_9ZZZZ</name>
<sequence length="360" mass="41882">MLIALAIIIGFFLLVTLLPMSYSQHYLVRSCDFVRLQVFYIASFVAVTSLFLLWQSSAIGYVFIALTSFLIMFLQGKWIYPYTWLAKKEVQSAPKHIDHSIRIMSANVLMSNHKSEQLISLVDEHQPDLLITLESDSWWENKLSVIKKNYPYYIECPKDNRYGMHLYSKFKILDAQICELIEDDIPSIHILFENDEGLEMQGHFIHPAPPSPTEEDSSRPRDSELIMVAKALKNPTRPTIVAGDLNDVAWSRSTRLFMQISGFLDPRKGRGFYNTFHASYFFMRWPLDHLFHSQGFKVKRIKRLAKYGSDHFALLTELSFENANQESLEDKPDELKQEEIQELAMSKADKRKVPRFEEKL</sequence>
<dbReference type="SUPFAM" id="SSF56219">
    <property type="entry name" value="DNase I-like"/>
    <property type="match status" value="1"/>
</dbReference>
<keyword evidence="1" id="KW-1133">Transmembrane helix</keyword>
<dbReference type="Pfam" id="PF03372">
    <property type="entry name" value="Exo_endo_phos"/>
    <property type="match status" value="1"/>
</dbReference>
<feature type="transmembrane region" description="Helical" evidence="1">
    <location>
        <begin position="33"/>
        <end position="54"/>
    </location>
</feature>
<dbReference type="AlphaFoldDB" id="A0A0F9SL95"/>
<keyword evidence="1" id="KW-0472">Membrane</keyword>
<feature type="domain" description="Endonuclease/exonuclease/phosphatase" evidence="2">
    <location>
        <begin position="104"/>
        <end position="311"/>
    </location>
</feature>
<evidence type="ECO:0000313" key="3">
    <source>
        <dbReference type="EMBL" id="KKN30048.1"/>
    </source>
</evidence>
<gene>
    <name evidence="3" type="ORF">LCGC14_0837900</name>
</gene>
<keyword evidence="1" id="KW-0812">Transmembrane</keyword>